<accession>A0A6A7BUX1</accession>
<keyword evidence="7 8" id="KW-0539">Nucleus</keyword>
<evidence type="ECO:0000256" key="1">
    <source>
        <dbReference type="ARBA" id="ARBA00004123"/>
    </source>
</evidence>
<dbReference type="GO" id="GO:0006355">
    <property type="term" value="P:regulation of DNA-templated transcription"/>
    <property type="evidence" value="ECO:0007669"/>
    <property type="project" value="InterPro"/>
</dbReference>
<evidence type="ECO:0000256" key="8">
    <source>
        <dbReference type="RuleBase" id="RU364129"/>
    </source>
</evidence>
<evidence type="ECO:0000313" key="9">
    <source>
        <dbReference type="EMBL" id="KAF2858288.1"/>
    </source>
</evidence>
<evidence type="ECO:0000256" key="4">
    <source>
        <dbReference type="ARBA" id="ARBA00023015"/>
    </source>
</evidence>
<evidence type="ECO:0000256" key="6">
    <source>
        <dbReference type="ARBA" id="ARBA00023163"/>
    </source>
</evidence>
<proteinExistence type="inferred from homology"/>
<dbReference type="GO" id="GO:0016592">
    <property type="term" value="C:mediator complex"/>
    <property type="evidence" value="ECO:0007669"/>
    <property type="project" value="InterPro"/>
</dbReference>
<evidence type="ECO:0000256" key="2">
    <source>
        <dbReference type="ARBA" id="ARBA00006378"/>
    </source>
</evidence>
<reference evidence="9" key="1">
    <citation type="journal article" date="2020" name="Stud. Mycol.">
        <title>101 Dothideomycetes genomes: a test case for predicting lifestyles and emergence of pathogens.</title>
        <authorList>
            <person name="Haridas S."/>
            <person name="Albert R."/>
            <person name="Binder M."/>
            <person name="Bloem J."/>
            <person name="Labutti K."/>
            <person name="Salamov A."/>
            <person name="Andreopoulos B."/>
            <person name="Baker S."/>
            <person name="Barry K."/>
            <person name="Bills G."/>
            <person name="Bluhm B."/>
            <person name="Cannon C."/>
            <person name="Castanera R."/>
            <person name="Culley D."/>
            <person name="Daum C."/>
            <person name="Ezra D."/>
            <person name="Gonzalez J."/>
            <person name="Henrissat B."/>
            <person name="Kuo A."/>
            <person name="Liang C."/>
            <person name="Lipzen A."/>
            <person name="Lutzoni F."/>
            <person name="Magnuson J."/>
            <person name="Mondo S."/>
            <person name="Nolan M."/>
            <person name="Ohm R."/>
            <person name="Pangilinan J."/>
            <person name="Park H.-J."/>
            <person name="Ramirez L."/>
            <person name="Alfaro M."/>
            <person name="Sun H."/>
            <person name="Tritt A."/>
            <person name="Yoshinaga Y."/>
            <person name="Zwiers L.-H."/>
            <person name="Turgeon B."/>
            <person name="Goodwin S."/>
            <person name="Spatafora J."/>
            <person name="Crous P."/>
            <person name="Grigoriev I."/>
        </authorList>
    </citation>
    <scope>NUCLEOTIDE SEQUENCE</scope>
    <source>
        <strain evidence="9">CBS 480.64</strain>
    </source>
</reference>
<dbReference type="GO" id="GO:0003712">
    <property type="term" value="F:transcription coregulator activity"/>
    <property type="evidence" value="ECO:0007669"/>
    <property type="project" value="InterPro"/>
</dbReference>
<keyword evidence="4 8" id="KW-0805">Transcription regulation</keyword>
<dbReference type="InterPro" id="IPR038089">
    <property type="entry name" value="Med31_sf"/>
</dbReference>
<gene>
    <name evidence="9" type="ORF">K470DRAFT_135924</name>
</gene>
<dbReference type="InterPro" id="IPR008831">
    <property type="entry name" value="Mediator_Med31"/>
</dbReference>
<keyword evidence="10" id="KW-1185">Reference proteome</keyword>
<sequence length="105" mass="12594">MANDEPSRFEVELEFVQSLSNPLYIQWLSTMKILDAPEFVEYVKYLCYFRRPEYIRYLARYPGPTIRILELLQQEQFRKDIINPTVVEKMMNEGMEFYAPPDESA</sequence>
<comment type="function">
    <text evidence="8">Component of the Mediator complex, a coactivator involved in the regulated transcription of nearly all RNA polymerase II-dependent genes. Mediator functions as a bridge to convey information from gene-specific regulatory proteins to the basal RNA polymerase II transcription machinery. Mediator is recruited to promoters by direct interactions with regulatory proteins and serves as a scaffold for the assembly of a functional preinitiation complex with RNA polymerase II and the general transcription factors.</text>
</comment>
<dbReference type="OrthoDB" id="10257739at2759"/>
<dbReference type="PANTHER" id="PTHR13186">
    <property type="entry name" value="MEDIATOR OF RNA POLYMERASE II TRANSCRIPTION SUBUNIT 31"/>
    <property type="match status" value="1"/>
</dbReference>
<evidence type="ECO:0000256" key="7">
    <source>
        <dbReference type="ARBA" id="ARBA00023242"/>
    </source>
</evidence>
<dbReference type="Gene3D" id="1.10.10.1340">
    <property type="entry name" value="Mediator of RNA polymerase II, submodule Med31 (Soh1)"/>
    <property type="match status" value="1"/>
</dbReference>
<protein>
    <recommendedName>
        <fullName evidence="3 8">Mediator of RNA polymerase II transcription subunit 31</fullName>
    </recommendedName>
</protein>
<evidence type="ECO:0000256" key="3">
    <source>
        <dbReference type="ARBA" id="ARBA00019660"/>
    </source>
</evidence>
<keyword evidence="6 8" id="KW-0804">Transcription</keyword>
<evidence type="ECO:0000256" key="5">
    <source>
        <dbReference type="ARBA" id="ARBA00023159"/>
    </source>
</evidence>
<dbReference type="EMBL" id="MU006013">
    <property type="protein sequence ID" value="KAF2858288.1"/>
    <property type="molecule type" value="Genomic_DNA"/>
</dbReference>
<organism evidence="9 10">
    <name type="scientific">Piedraia hortae CBS 480.64</name>
    <dbReference type="NCBI Taxonomy" id="1314780"/>
    <lineage>
        <taxon>Eukaryota</taxon>
        <taxon>Fungi</taxon>
        <taxon>Dikarya</taxon>
        <taxon>Ascomycota</taxon>
        <taxon>Pezizomycotina</taxon>
        <taxon>Dothideomycetes</taxon>
        <taxon>Dothideomycetidae</taxon>
        <taxon>Capnodiales</taxon>
        <taxon>Piedraiaceae</taxon>
        <taxon>Piedraia</taxon>
    </lineage>
</organism>
<name>A0A6A7BUX1_9PEZI</name>
<evidence type="ECO:0000313" key="10">
    <source>
        <dbReference type="Proteomes" id="UP000799421"/>
    </source>
</evidence>
<keyword evidence="5 8" id="KW-0010">Activator</keyword>
<comment type="similarity">
    <text evidence="2 8">Belongs to the Mediator complex subunit 31 family.</text>
</comment>
<dbReference type="Pfam" id="PF05669">
    <property type="entry name" value="Med31"/>
    <property type="match status" value="1"/>
</dbReference>
<dbReference type="Proteomes" id="UP000799421">
    <property type="component" value="Unassembled WGS sequence"/>
</dbReference>
<dbReference type="AlphaFoldDB" id="A0A6A7BUX1"/>
<comment type="subunit">
    <text evidence="8">Component of the Mediator complex.</text>
</comment>
<comment type="subcellular location">
    <subcellularLocation>
        <location evidence="1 8">Nucleus</location>
    </subcellularLocation>
</comment>